<evidence type="ECO:0000256" key="2">
    <source>
        <dbReference type="ARBA" id="ARBA00023082"/>
    </source>
</evidence>
<dbReference type="Proteomes" id="UP000594059">
    <property type="component" value="Chromosome"/>
</dbReference>
<dbReference type="InterPro" id="IPR013324">
    <property type="entry name" value="RNA_pol_sigma_r3/r4-like"/>
</dbReference>
<dbReference type="NCBIfam" id="TIGR02937">
    <property type="entry name" value="sigma70-ECF"/>
    <property type="match status" value="1"/>
</dbReference>
<evidence type="ECO:0000256" key="3">
    <source>
        <dbReference type="ARBA" id="ARBA00023163"/>
    </source>
</evidence>
<dbReference type="AlphaFoldDB" id="A0A7S6UGK7"/>
<keyword evidence="1" id="KW-0805">Transcription regulation</keyword>
<dbReference type="SUPFAM" id="SSF88659">
    <property type="entry name" value="Sigma3 and sigma4 domains of RNA polymerase sigma factors"/>
    <property type="match status" value="1"/>
</dbReference>
<dbReference type="GO" id="GO:0006352">
    <property type="term" value="P:DNA-templated transcription initiation"/>
    <property type="evidence" value="ECO:0007669"/>
    <property type="project" value="InterPro"/>
</dbReference>
<gene>
    <name evidence="5" type="ORF">INQ41_02165</name>
</gene>
<dbReference type="Pfam" id="PF07638">
    <property type="entry name" value="Sigma70_ECF"/>
    <property type="match status" value="1"/>
</dbReference>
<name>A0A7S6UGK7_9GAMM</name>
<dbReference type="KEGG" id="lcic:INQ41_02165"/>
<protein>
    <submittedName>
        <fullName evidence="5">Sigma-70 family RNA polymerase sigma factor</fullName>
    </submittedName>
</protein>
<keyword evidence="2" id="KW-0731">Sigma factor</keyword>
<dbReference type="EMBL" id="CP063656">
    <property type="protein sequence ID" value="QOW19897.1"/>
    <property type="molecule type" value="Genomic_DNA"/>
</dbReference>
<dbReference type="InterPro" id="IPR011517">
    <property type="entry name" value="RNA_pol_sigma70_ECF-like"/>
</dbReference>
<dbReference type="NCBIfam" id="TIGR02999">
    <property type="entry name" value="Sig-70_X6"/>
    <property type="match status" value="1"/>
</dbReference>
<organism evidence="5 6">
    <name type="scientific">Novilysobacter ciconiae</name>
    <dbReference type="NCBI Taxonomy" id="2781022"/>
    <lineage>
        <taxon>Bacteria</taxon>
        <taxon>Pseudomonadati</taxon>
        <taxon>Pseudomonadota</taxon>
        <taxon>Gammaproteobacteria</taxon>
        <taxon>Lysobacterales</taxon>
        <taxon>Lysobacteraceae</taxon>
        <taxon>Novilysobacter</taxon>
    </lineage>
</organism>
<dbReference type="GO" id="GO:0016987">
    <property type="term" value="F:sigma factor activity"/>
    <property type="evidence" value="ECO:0007669"/>
    <property type="project" value="UniProtKB-KW"/>
</dbReference>
<sequence length="195" mass="21380">MAGAGAADLAPLLYPDLRRAARGIRARSSGSALQTTALIHEAYMKMANVGPWKSHRHFLASAAVAMRHVMVDEARSRLRLRRGEGRVPISLDDPDNHTQAQAALMVTECETRVVVGEAVEQLAAIEPRMARVVECRYFAGYTEVETADILGVTERTVRRDWIKARAWLQKALGDYRGHASLDGDEAGEDGERDGG</sequence>
<evidence type="ECO:0000259" key="4">
    <source>
        <dbReference type="Pfam" id="PF07638"/>
    </source>
</evidence>
<evidence type="ECO:0000313" key="5">
    <source>
        <dbReference type="EMBL" id="QOW19897.1"/>
    </source>
</evidence>
<accession>A0A7S6UGK7</accession>
<keyword evidence="3" id="KW-0804">Transcription</keyword>
<dbReference type="InterPro" id="IPR014284">
    <property type="entry name" value="RNA_pol_sigma-70_dom"/>
</dbReference>
<reference evidence="5 6" key="1">
    <citation type="submission" date="2020-10" db="EMBL/GenBank/DDBJ databases">
        <title>complete genome sequencing of Lysobacter sp. H21R20.</title>
        <authorList>
            <person name="Bae J.-W."/>
            <person name="Lee S.-Y."/>
        </authorList>
    </citation>
    <scope>NUCLEOTIDE SEQUENCE [LARGE SCALE GENOMIC DNA]</scope>
    <source>
        <strain evidence="5 6">H21R20</strain>
    </source>
</reference>
<dbReference type="InterPro" id="IPR036388">
    <property type="entry name" value="WH-like_DNA-bd_sf"/>
</dbReference>
<evidence type="ECO:0000313" key="6">
    <source>
        <dbReference type="Proteomes" id="UP000594059"/>
    </source>
</evidence>
<keyword evidence="6" id="KW-1185">Reference proteome</keyword>
<dbReference type="Gene3D" id="1.10.10.10">
    <property type="entry name" value="Winged helix-like DNA-binding domain superfamily/Winged helix DNA-binding domain"/>
    <property type="match status" value="1"/>
</dbReference>
<dbReference type="InterPro" id="IPR039425">
    <property type="entry name" value="RNA_pol_sigma-70-like"/>
</dbReference>
<proteinExistence type="predicted"/>
<dbReference type="PANTHER" id="PTHR43133:SF39">
    <property type="entry name" value="SIMILAR TO RNA POLYMERASE SIGMA-E FACTOR"/>
    <property type="match status" value="1"/>
</dbReference>
<evidence type="ECO:0000256" key="1">
    <source>
        <dbReference type="ARBA" id="ARBA00023015"/>
    </source>
</evidence>
<dbReference type="PANTHER" id="PTHR43133">
    <property type="entry name" value="RNA POLYMERASE ECF-TYPE SIGMA FACTO"/>
    <property type="match status" value="1"/>
</dbReference>
<dbReference type="InterPro" id="IPR053812">
    <property type="entry name" value="HTH_Sigma70_ECF-like"/>
</dbReference>
<feature type="domain" description="RNA polymerase sigma-70 ECF-like HTH" evidence="4">
    <location>
        <begin position="6"/>
        <end position="172"/>
    </location>
</feature>
<dbReference type="RefSeq" id="WP_193985859.1">
    <property type="nucleotide sequence ID" value="NZ_CP063656.1"/>
</dbReference>